<gene>
    <name evidence="5" type="ORF">B9Z65_5026</name>
</gene>
<evidence type="ECO:0000256" key="3">
    <source>
        <dbReference type="SAM" id="Phobius"/>
    </source>
</evidence>
<evidence type="ECO:0000313" key="6">
    <source>
        <dbReference type="Proteomes" id="UP000243723"/>
    </source>
</evidence>
<evidence type="ECO:0000313" key="5">
    <source>
        <dbReference type="EMBL" id="PSK46058.1"/>
    </source>
</evidence>
<dbReference type="Pfam" id="PF07690">
    <property type="entry name" value="MFS_1"/>
    <property type="match status" value="1"/>
</dbReference>
<keyword evidence="3" id="KW-1133">Transmembrane helix</keyword>
<dbReference type="Gene3D" id="1.20.1250.20">
    <property type="entry name" value="MFS general substrate transporter like domains"/>
    <property type="match status" value="2"/>
</dbReference>
<dbReference type="EMBL" id="NHZQ01000236">
    <property type="protein sequence ID" value="PSK46058.1"/>
    <property type="molecule type" value="Genomic_DNA"/>
</dbReference>
<protein>
    <submittedName>
        <fullName evidence="5">Riboflavin transporter MCH5</fullName>
    </submittedName>
</protein>
<keyword evidence="3" id="KW-0472">Membrane</keyword>
<reference evidence="5 6" key="1">
    <citation type="submission" date="2017-05" db="EMBL/GenBank/DDBJ databases">
        <title>Draft genome sequence of Elsinoe australis.</title>
        <authorList>
            <person name="Cheng Q."/>
        </authorList>
    </citation>
    <scope>NUCLEOTIDE SEQUENCE [LARGE SCALE GENOMIC DNA]</scope>
    <source>
        <strain evidence="5 6">NL1</strain>
    </source>
</reference>
<dbReference type="InterPro" id="IPR011701">
    <property type="entry name" value="MFS"/>
</dbReference>
<dbReference type="GO" id="GO:0016020">
    <property type="term" value="C:membrane"/>
    <property type="evidence" value="ECO:0007669"/>
    <property type="project" value="UniProtKB-SubCell"/>
</dbReference>
<dbReference type="PANTHER" id="PTHR11360">
    <property type="entry name" value="MONOCARBOXYLATE TRANSPORTER"/>
    <property type="match status" value="1"/>
</dbReference>
<evidence type="ECO:0000256" key="1">
    <source>
        <dbReference type="ARBA" id="ARBA00004141"/>
    </source>
</evidence>
<dbReference type="SUPFAM" id="SSF103473">
    <property type="entry name" value="MFS general substrate transporter"/>
    <property type="match status" value="1"/>
</dbReference>
<feature type="domain" description="Major facilitator superfamily (MFS) profile" evidence="4">
    <location>
        <begin position="20"/>
        <end position="401"/>
    </location>
</feature>
<keyword evidence="3" id="KW-0812">Transmembrane</keyword>
<feature type="transmembrane region" description="Helical" evidence="3">
    <location>
        <begin position="217"/>
        <end position="237"/>
    </location>
</feature>
<feature type="transmembrane region" description="Helical" evidence="3">
    <location>
        <begin position="376"/>
        <end position="397"/>
    </location>
</feature>
<dbReference type="Proteomes" id="UP000243723">
    <property type="component" value="Unassembled WGS sequence"/>
</dbReference>
<evidence type="ECO:0000259" key="4">
    <source>
        <dbReference type="PROSITE" id="PS50850"/>
    </source>
</evidence>
<feature type="transmembrane region" description="Helical" evidence="3">
    <location>
        <begin position="144"/>
        <end position="164"/>
    </location>
</feature>
<feature type="transmembrane region" description="Helical" evidence="3">
    <location>
        <begin position="112"/>
        <end position="135"/>
    </location>
</feature>
<dbReference type="InterPro" id="IPR020846">
    <property type="entry name" value="MFS_dom"/>
</dbReference>
<keyword evidence="6" id="KW-1185">Reference proteome</keyword>
<organism evidence="5 6">
    <name type="scientific">Elsinoe australis</name>
    <dbReference type="NCBI Taxonomy" id="40998"/>
    <lineage>
        <taxon>Eukaryota</taxon>
        <taxon>Fungi</taxon>
        <taxon>Dikarya</taxon>
        <taxon>Ascomycota</taxon>
        <taxon>Pezizomycotina</taxon>
        <taxon>Dothideomycetes</taxon>
        <taxon>Dothideomycetidae</taxon>
        <taxon>Myriangiales</taxon>
        <taxon>Elsinoaceae</taxon>
        <taxon>Elsinoe</taxon>
    </lineage>
</organism>
<feature type="transmembrane region" description="Helical" evidence="3">
    <location>
        <begin position="58"/>
        <end position="76"/>
    </location>
</feature>
<dbReference type="AlphaFoldDB" id="A0A2P7ZCZ0"/>
<feature type="transmembrane region" description="Helical" evidence="3">
    <location>
        <begin position="283"/>
        <end position="302"/>
    </location>
</feature>
<dbReference type="PROSITE" id="PS50850">
    <property type="entry name" value="MFS"/>
    <property type="match status" value="1"/>
</dbReference>
<comment type="caution">
    <text evidence="5">The sequence shown here is derived from an EMBL/GenBank/DDBJ whole genome shotgun (WGS) entry which is preliminary data.</text>
</comment>
<dbReference type="InterPro" id="IPR036259">
    <property type="entry name" value="MFS_trans_sf"/>
</dbReference>
<evidence type="ECO:0000256" key="2">
    <source>
        <dbReference type="ARBA" id="ARBA00006727"/>
    </source>
</evidence>
<comment type="subcellular location">
    <subcellularLocation>
        <location evidence="1">Membrane</location>
        <topology evidence="1">Multi-pass membrane protein</topology>
    </subcellularLocation>
</comment>
<dbReference type="InterPro" id="IPR050327">
    <property type="entry name" value="Proton-linked_MCT"/>
</dbReference>
<comment type="similarity">
    <text evidence="2">Belongs to the major facilitator superfamily. Monocarboxylate porter (TC 2.A.1.13) family.</text>
</comment>
<feature type="transmembrane region" description="Helical" evidence="3">
    <location>
        <begin position="257"/>
        <end position="276"/>
    </location>
</feature>
<accession>A0A2P7ZCZ0</accession>
<feature type="transmembrane region" description="Helical" evidence="3">
    <location>
        <begin position="88"/>
        <end position="106"/>
    </location>
</feature>
<feature type="transmembrane region" description="Helical" evidence="3">
    <location>
        <begin position="20"/>
        <end position="38"/>
    </location>
</feature>
<proteinExistence type="inferred from homology"/>
<dbReference type="GO" id="GO:0022857">
    <property type="term" value="F:transmembrane transporter activity"/>
    <property type="evidence" value="ECO:0007669"/>
    <property type="project" value="InterPro"/>
</dbReference>
<dbReference type="OrthoDB" id="410267at2759"/>
<feature type="transmembrane region" description="Helical" evidence="3">
    <location>
        <begin position="176"/>
        <end position="196"/>
    </location>
</feature>
<dbReference type="PANTHER" id="PTHR11360:SF177">
    <property type="entry name" value="RIBOFLAVIN TRANSPORTER MCH5"/>
    <property type="match status" value="1"/>
</dbReference>
<feature type="transmembrane region" description="Helical" evidence="3">
    <location>
        <begin position="308"/>
        <end position="328"/>
    </location>
</feature>
<sequence>MNVAKLNLSFTGQQDRAARVLAGCWLALFPAAGLLRSIGTFQTYLLQNDLQGYSESTISWIFGVFAYLYFFGGILVGPAFDRYGSRELLVIGTCGLVSALISTSFCSRYHEYFLAFGVLGGLASSFIWTTCVAVLGHWYDQHQALATGIMSTAAGIAGVVYPFVVTKLTPRVGFAWTVRVLGLLSLSCLCVSMLFIRTRLPKNTHVRLTLDWRGFRDIRFTLTMIAILILDWAILVPGAYMTTYAIAAGMSKDVADLLLPILNAATIFGAFVPGMIADSLGRFNVTIICALMCGILNIGIWLTARSNAASMIAFAVLFGLFSGPGYSLTPVCVAQLCRPEDFASKFGAAYGIVSFATLFGVPISGLVLGTGDGHNYQALIIFCAIAYFASAAVFIIARGISSGWNVKTVF</sequence>
<name>A0A2P7ZCZ0_9PEZI</name>
<feature type="transmembrane region" description="Helical" evidence="3">
    <location>
        <begin position="348"/>
        <end position="370"/>
    </location>
</feature>